<gene>
    <name evidence="2" type="ORF">FWILDA_LOCUS1556</name>
</gene>
<comment type="caution">
    <text evidence="2">The sequence shown here is derived from an EMBL/GenBank/DDBJ whole genome shotgun (WGS) entry which is preliminary data.</text>
</comment>
<dbReference type="Gene3D" id="1.10.510.10">
    <property type="entry name" value="Transferase(Phosphotransferase) domain 1"/>
    <property type="match status" value="1"/>
</dbReference>
<dbReference type="Pfam" id="PF07714">
    <property type="entry name" value="PK_Tyr_Ser-Thr"/>
    <property type="match status" value="1"/>
</dbReference>
<sequence length="241" mass="27457">MKFYEHGDLHSYLDETQGMLCWRDMIDMLWEIAGGIEYIHEKGLFHGNLHGGNILIEHEPDSINTRICDLGLNGPANKIDSNETYGVLPYVAPEVLQGNPITKASDVYSFGILMWTLSAGIRPWCKRPHDLKLASEICNGLRPEIIDGTPNAYIQLMTQCLQSDPLRRPTASELNELLGSWITAICDEPDQSELSDQFDFAEEKKFSSLENNIFHQEGIHHDAFYTSRLLYFPELHNNDEM</sequence>
<name>A0A9W4SDB6_9GLOM</name>
<dbReference type="PANTHER" id="PTHR44329">
    <property type="entry name" value="SERINE/THREONINE-PROTEIN KINASE TNNI3K-RELATED"/>
    <property type="match status" value="1"/>
</dbReference>
<proteinExistence type="predicted"/>
<dbReference type="EMBL" id="CAMKVN010000154">
    <property type="protein sequence ID" value="CAI2164414.1"/>
    <property type="molecule type" value="Genomic_DNA"/>
</dbReference>
<dbReference type="GO" id="GO:0004674">
    <property type="term" value="F:protein serine/threonine kinase activity"/>
    <property type="evidence" value="ECO:0007669"/>
    <property type="project" value="TreeGrafter"/>
</dbReference>
<dbReference type="OrthoDB" id="2374086at2759"/>
<evidence type="ECO:0000313" key="2">
    <source>
        <dbReference type="EMBL" id="CAI2164414.1"/>
    </source>
</evidence>
<evidence type="ECO:0000259" key="1">
    <source>
        <dbReference type="PROSITE" id="PS50011"/>
    </source>
</evidence>
<dbReference type="InterPro" id="IPR000719">
    <property type="entry name" value="Prot_kinase_dom"/>
</dbReference>
<dbReference type="PROSITE" id="PS50011">
    <property type="entry name" value="PROTEIN_KINASE_DOM"/>
    <property type="match status" value="1"/>
</dbReference>
<evidence type="ECO:0000313" key="3">
    <source>
        <dbReference type="Proteomes" id="UP001153678"/>
    </source>
</evidence>
<reference evidence="2" key="1">
    <citation type="submission" date="2022-08" db="EMBL/GenBank/DDBJ databases">
        <authorList>
            <person name="Kallberg Y."/>
            <person name="Tangrot J."/>
            <person name="Rosling A."/>
        </authorList>
    </citation>
    <scope>NUCLEOTIDE SEQUENCE</scope>
    <source>
        <strain evidence="2">Wild A</strain>
    </source>
</reference>
<dbReference type="InterPro" id="IPR051681">
    <property type="entry name" value="Ser/Thr_Kinases-Pseudokinases"/>
</dbReference>
<dbReference type="PRINTS" id="PR00109">
    <property type="entry name" value="TYRKINASE"/>
</dbReference>
<dbReference type="InterPro" id="IPR001245">
    <property type="entry name" value="Ser-Thr/Tyr_kinase_cat_dom"/>
</dbReference>
<dbReference type="AlphaFoldDB" id="A0A9W4SDB6"/>
<dbReference type="GO" id="GO:0005524">
    <property type="term" value="F:ATP binding"/>
    <property type="evidence" value="ECO:0007669"/>
    <property type="project" value="InterPro"/>
</dbReference>
<dbReference type="Proteomes" id="UP001153678">
    <property type="component" value="Unassembled WGS sequence"/>
</dbReference>
<dbReference type="InterPro" id="IPR011009">
    <property type="entry name" value="Kinase-like_dom_sf"/>
</dbReference>
<accession>A0A9W4SDB6</accession>
<organism evidence="2 3">
    <name type="scientific">Funneliformis geosporum</name>
    <dbReference type="NCBI Taxonomy" id="1117311"/>
    <lineage>
        <taxon>Eukaryota</taxon>
        <taxon>Fungi</taxon>
        <taxon>Fungi incertae sedis</taxon>
        <taxon>Mucoromycota</taxon>
        <taxon>Glomeromycotina</taxon>
        <taxon>Glomeromycetes</taxon>
        <taxon>Glomerales</taxon>
        <taxon>Glomeraceae</taxon>
        <taxon>Funneliformis</taxon>
    </lineage>
</organism>
<dbReference type="SUPFAM" id="SSF56112">
    <property type="entry name" value="Protein kinase-like (PK-like)"/>
    <property type="match status" value="1"/>
</dbReference>
<keyword evidence="3" id="KW-1185">Reference proteome</keyword>
<feature type="domain" description="Protein kinase" evidence="1">
    <location>
        <begin position="1"/>
        <end position="182"/>
    </location>
</feature>
<protein>
    <submittedName>
        <fullName evidence="2">12317_t:CDS:1</fullName>
    </submittedName>
</protein>